<dbReference type="GO" id="GO:0008745">
    <property type="term" value="F:N-acetylmuramoyl-L-alanine amidase activity"/>
    <property type="evidence" value="ECO:0007669"/>
    <property type="project" value="UniProtKB-EC"/>
</dbReference>
<dbReference type="AlphaFoldDB" id="A0A1H6FBT9"/>
<protein>
    <recommendedName>
        <fullName evidence="2">N-acetylmuramoyl-L-alanine amidase</fullName>
        <ecNumber evidence="2">3.5.1.28</ecNumber>
    </recommendedName>
</protein>
<keyword evidence="3 6" id="KW-0378">Hydrolase</keyword>
<evidence type="ECO:0000256" key="3">
    <source>
        <dbReference type="ARBA" id="ARBA00022801"/>
    </source>
</evidence>
<feature type="domain" description="MurNAc-LAA" evidence="5">
    <location>
        <begin position="153"/>
        <end position="301"/>
    </location>
</feature>
<gene>
    <name evidence="6" type="primary">amiC_1</name>
    <name evidence="6" type="ORF">MBHS_02327</name>
</gene>
<dbReference type="GO" id="GO:0030288">
    <property type="term" value="C:outer membrane-bounded periplasmic space"/>
    <property type="evidence" value="ECO:0007669"/>
    <property type="project" value="TreeGrafter"/>
</dbReference>
<proteinExistence type="predicted"/>
<reference evidence="6 7" key="1">
    <citation type="submission" date="2016-10" db="EMBL/GenBank/DDBJ databases">
        <authorList>
            <person name="de Groot N.N."/>
        </authorList>
    </citation>
    <scope>NUCLEOTIDE SEQUENCE [LARGE SCALE GENOMIC DNA]</scope>
    <source>
        <strain evidence="6">MBHS1</strain>
    </source>
</reference>
<keyword evidence="7" id="KW-1185">Reference proteome</keyword>
<evidence type="ECO:0000259" key="5">
    <source>
        <dbReference type="SMART" id="SM00646"/>
    </source>
</evidence>
<dbReference type="RefSeq" id="WP_103920245.1">
    <property type="nucleotide sequence ID" value="NZ_FMSV02000493.1"/>
</dbReference>
<organism evidence="6 7">
    <name type="scientific">Candidatus Venteria ishoeyi</name>
    <dbReference type="NCBI Taxonomy" id="1899563"/>
    <lineage>
        <taxon>Bacteria</taxon>
        <taxon>Pseudomonadati</taxon>
        <taxon>Pseudomonadota</taxon>
        <taxon>Gammaproteobacteria</taxon>
        <taxon>Thiotrichales</taxon>
        <taxon>Thiotrichaceae</taxon>
        <taxon>Venteria</taxon>
    </lineage>
</organism>
<evidence type="ECO:0000313" key="6">
    <source>
        <dbReference type="EMBL" id="SEH06465.1"/>
    </source>
</evidence>
<dbReference type="GO" id="GO:0009253">
    <property type="term" value="P:peptidoglycan catabolic process"/>
    <property type="evidence" value="ECO:0007669"/>
    <property type="project" value="InterPro"/>
</dbReference>
<dbReference type="PANTHER" id="PTHR30404:SF0">
    <property type="entry name" value="N-ACETYLMURAMOYL-L-ALANINE AMIDASE AMIC"/>
    <property type="match status" value="1"/>
</dbReference>
<keyword evidence="4" id="KW-1133">Transmembrane helix</keyword>
<dbReference type="Pfam" id="PF01520">
    <property type="entry name" value="Amidase_3"/>
    <property type="match status" value="1"/>
</dbReference>
<dbReference type="CDD" id="cd02696">
    <property type="entry name" value="MurNAc-LAA"/>
    <property type="match status" value="1"/>
</dbReference>
<accession>A0A1H6FBT9</accession>
<dbReference type="SUPFAM" id="SSF53187">
    <property type="entry name" value="Zn-dependent exopeptidases"/>
    <property type="match status" value="1"/>
</dbReference>
<evidence type="ECO:0000256" key="1">
    <source>
        <dbReference type="ARBA" id="ARBA00001561"/>
    </source>
</evidence>
<dbReference type="InterPro" id="IPR050695">
    <property type="entry name" value="N-acetylmuramoyl_amidase_3"/>
</dbReference>
<dbReference type="PANTHER" id="PTHR30404">
    <property type="entry name" value="N-ACETYLMURAMOYL-L-ALANINE AMIDASE"/>
    <property type="match status" value="1"/>
</dbReference>
<dbReference type="Proteomes" id="UP000236724">
    <property type="component" value="Unassembled WGS sequence"/>
</dbReference>
<sequence>MNKPAEIFVKKYQAPQLFWCRWLLPLFIALLLLSFSMSWLMQSQTGRLPSHGGLTRNAYAQPEPQQISSPGQSFSTYFPADRLSRCLNMELVIAIDVGHTPKASGVKSARGISEYQFNLRLAKRLLKRLHKQGFHQAFLLTANNPGMGLLERAFQAKRQHADLLLSIHHDSAQLQYFSQWQYRGRTLPYSDHFKGHSLFFSGKNAKAEQSLHFARLLGDELLSLELSPTLHHAEAIKGENRPLVDREKGIYQFDNLILLKNAEMPAVLLEAGVIVNREEEMKLNQPQYQYLLIAAVERALLRFAHVPCQ</sequence>
<keyword evidence="4" id="KW-0472">Membrane</keyword>
<keyword evidence="4" id="KW-0812">Transmembrane</keyword>
<evidence type="ECO:0000256" key="4">
    <source>
        <dbReference type="SAM" id="Phobius"/>
    </source>
</evidence>
<dbReference type="OrthoDB" id="8525541at2"/>
<feature type="transmembrane region" description="Helical" evidence="4">
    <location>
        <begin position="21"/>
        <end position="41"/>
    </location>
</feature>
<dbReference type="InterPro" id="IPR002508">
    <property type="entry name" value="MurNAc-LAA_cat"/>
</dbReference>
<dbReference type="Gene3D" id="3.40.630.40">
    <property type="entry name" value="Zn-dependent exopeptidases"/>
    <property type="match status" value="1"/>
</dbReference>
<evidence type="ECO:0000313" key="7">
    <source>
        <dbReference type="Proteomes" id="UP000236724"/>
    </source>
</evidence>
<dbReference type="EC" id="3.5.1.28" evidence="2"/>
<dbReference type="SMART" id="SM00646">
    <property type="entry name" value="Ami_3"/>
    <property type="match status" value="1"/>
</dbReference>
<dbReference type="EMBL" id="FMSV02000493">
    <property type="protein sequence ID" value="SEH06465.1"/>
    <property type="molecule type" value="Genomic_DNA"/>
</dbReference>
<comment type="catalytic activity">
    <reaction evidence="1">
        <text>Hydrolyzes the link between N-acetylmuramoyl residues and L-amino acid residues in certain cell-wall glycopeptides.</text>
        <dbReference type="EC" id="3.5.1.28"/>
    </reaction>
</comment>
<name>A0A1H6FBT9_9GAMM</name>
<evidence type="ECO:0000256" key="2">
    <source>
        <dbReference type="ARBA" id="ARBA00011901"/>
    </source>
</evidence>